<evidence type="ECO:0000313" key="1">
    <source>
        <dbReference type="EMBL" id="CAG8479948.1"/>
    </source>
</evidence>
<name>A0ACA9KN11_9GLOM</name>
<sequence length="354" mass="40476">MSKEKLIPYFDYFDEYTADSWSYSSFIRYALGKRLLPPDPIGVYNKYKKCLNFIEQNYDPLKRSKAFSLKRSSRLVHLCANEHNLLPTQLGFQPGQYYTECPRATLGFLGVLLLLCSIKQSIDTIRGALAPPWVSSMEEKWLANLNELAKNEETAEYEYHASLNEDVRNEKMIYSSYLLESRKFKHQIDREEDVTSTKRRKDITNVSLEDDGRIKTTNVAYPGKSMDDRSILKSADSKMNQENQSLCSLPSVPSSNINCEEGERIRIYEMNLNYDGIYRMILVADVCVPTEREKIVSLVPVLEAFYDIKCRISEVLTVIESNTPPSSPSRSSYGRAPTPSPKPVRVVITGLQPN</sequence>
<dbReference type="Proteomes" id="UP000789525">
    <property type="component" value="Unassembled WGS sequence"/>
</dbReference>
<evidence type="ECO:0000313" key="2">
    <source>
        <dbReference type="Proteomes" id="UP000789525"/>
    </source>
</evidence>
<accession>A0ACA9KN11</accession>
<keyword evidence="2" id="KW-1185">Reference proteome</keyword>
<comment type="caution">
    <text evidence="1">The sequence shown here is derived from an EMBL/GenBank/DDBJ whole genome shotgun (WGS) entry which is preliminary data.</text>
</comment>
<proteinExistence type="predicted"/>
<reference evidence="1" key="1">
    <citation type="submission" date="2021-06" db="EMBL/GenBank/DDBJ databases">
        <authorList>
            <person name="Kallberg Y."/>
            <person name="Tangrot J."/>
            <person name="Rosling A."/>
        </authorList>
    </citation>
    <scope>NUCLEOTIDE SEQUENCE</scope>
    <source>
        <strain evidence="1">CL356</strain>
    </source>
</reference>
<gene>
    <name evidence="1" type="ORF">ACOLOM_LOCUS1949</name>
</gene>
<dbReference type="EMBL" id="CAJVPT010002369">
    <property type="protein sequence ID" value="CAG8479948.1"/>
    <property type="molecule type" value="Genomic_DNA"/>
</dbReference>
<organism evidence="1 2">
    <name type="scientific">Acaulospora colombiana</name>
    <dbReference type="NCBI Taxonomy" id="27376"/>
    <lineage>
        <taxon>Eukaryota</taxon>
        <taxon>Fungi</taxon>
        <taxon>Fungi incertae sedis</taxon>
        <taxon>Mucoromycota</taxon>
        <taxon>Glomeromycotina</taxon>
        <taxon>Glomeromycetes</taxon>
        <taxon>Diversisporales</taxon>
        <taxon>Acaulosporaceae</taxon>
        <taxon>Acaulospora</taxon>
    </lineage>
</organism>
<protein>
    <submittedName>
        <fullName evidence="1">12017_t:CDS:1</fullName>
    </submittedName>
</protein>